<dbReference type="EMBL" id="CM044704">
    <property type="protein sequence ID" value="KAI5668749.1"/>
    <property type="molecule type" value="Genomic_DNA"/>
</dbReference>
<comment type="caution">
    <text evidence="1">The sequence shown here is derived from an EMBL/GenBank/DDBJ whole genome shotgun (WGS) entry which is preliminary data.</text>
</comment>
<evidence type="ECO:0000313" key="2">
    <source>
        <dbReference type="Proteomes" id="UP001060085"/>
    </source>
</evidence>
<evidence type="ECO:0000313" key="1">
    <source>
        <dbReference type="EMBL" id="KAI5668749.1"/>
    </source>
</evidence>
<proteinExistence type="predicted"/>
<dbReference type="Proteomes" id="UP001060085">
    <property type="component" value="Linkage Group LG04"/>
</dbReference>
<organism evidence="1 2">
    <name type="scientific">Catharanthus roseus</name>
    <name type="common">Madagascar periwinkle</name>
    <name type="synonym">Vinca rosea</name>
    <dbReference type="NCBI Taxonomy" id="4058"/>
    <lineage>
        <taxon>Eukaryota</taxon>
        <taxon>Viridiplantae</taxon>
        <taxon>Streptophyta</taxon>
        <taxon>Embryophyta</taxon>
        <taxon>Tracheophyta</taxon>
        <taxon>Spermatophyta</taxon>
        <taxon>Magnoliopsida</taxon>
        <taxon>eudicotyledons</taxon>
        <taxon>Gunneridae</taxon>
        <taxon>Pentapetalae</taxon>
        <taxon>asterids</taxon>
        <taxon>lamiids</taxon>
        <taxon>Gentianales</taxon>
        <taxon>Apocynaceae</taxon>
        <taxon>Rauvolfioideae</taxon>
        <taxon>Vinceae</taxon>
        <taxon>Catharanthinae</taxon>
        <taxon>Catharanthus</taxon>
    </lineage>
</organism>
<reference evidence="2" key="1">
    <citation type="journal article" date="2023" name="Nat. Plants">
        <title>Single-cell RNA sequencing provides a high-resolution roadmap for understanding the multicellular compartmentation of specialized metabolism.</title>
        <authorList>
            <person name="Sun S."/>
            <person name="Shen X."/>
            <person name="Li Y."/>
            <person name="Li Y."/>
            <person name="Wang S."/>
            <person name="Li R."/>
            <person name="Zhang H."/>
            <person name="Shen G."/>
            <person name="Guo B."/>
            <person name="Wei J."/>
            <person name="Xu J."/>
            <person name="St-Pierre B."/>
            <person name="Chen S."/>
            <person name="Sun C."/>
        </authorList>
    </citation>
    <scope>NUCLEOTIDE SEQUENCE [LARGE SCALE GENOMIC DNA]</scope>
</reference>
<gene>
    <name evidence="1" type="ORF">M9H77_18602</name>
</gene>
<sequence length="175" mass="19122">MDLLDDEVSGVDIRDKIRAIPGPKERVHFSRSAHAKGETSGVCKKKVQIIASVIQKKGTTPNPPSTKASVQQSIIVDVRLMFWATSSLPPSARITQPPMEPTQSGNDTNPDQIMADNDNPSNKGVKASVSLTSLLKDDVEADDEQRAEDEALEEQCTYSIMNTVLEDEVVIIPHE</sequence>
<name>A0ACC0B7W4_CATRO</name>
<protein>
    <submittedName>
        <fullName evidence="1">Uncharacterized protein</fullName>
    </submittedName>
</protein>
<accession>A0ACC0B7W4</accession>
<keyword evidence="2" id="KW-1185">Reference proteome</keyword>